<keyword evidence="6" id="KW-0472">Membrane</keyword>
<evidence type="ECO:0000313" key="10">
    <source>
        <dbReference type="EMBL" id="TIB14932.1"/>
    </source>
</evidence>
<dbReference type="Proteomes" id="UP000306954">
    <property type="component" value="Unassembled WGS sequence"/>
</dbReference>
<keyword evidence="5 6" id="KW-0653">Protein transport</keyword>
<gene>
    <name evidence="10" type="ORF">E3P90_01080</name>
</gene>
<dbReference type="GO" id="GO:0006888">
    <property type="term" value="P:endoplasmic reticulum to Golgi vesicle-mediated transport"/>
    <property type="evidence" value="ECO:0007669"/>
    <property type="project" value="TreeGrafter"/>
</dbReference>
<dbReference type="GO" id="GO:0000139">
    <property type="term" value="C:Golgi membrane"/>
    <property type="evidence" value="ECO:0007669"/>
    <property type="project" value="UniProtKB-SubCell"/>
</dbReference>
<evidence type="ECO:0000256" key="4">
    <source>
        <dbReference type="ARBA" id="ARBA00022490"/>
    </source>
</evidence>
<dbReference type="InterPro" id="IPR027059">
    <property type="entry name" value="Coatomer_dsu"/>
</dbReference>
<dbReference type="GO" id="GO:0030126">
    <property type="term" value="C:COPI vesicle coat"/>
    <property type="evidence" value="ECO:0007669"/>
    <property type="project" value="UniProtKB-UniRule"/>
</dbReference>
<comment type="function">
    <text evidence="6">The coatomer is a cytosolic protein complex that binds to dilysine motifs and reversibly associates with Golgi non-clathrin-coated vesicles, which further mediate biosynthetic protein transport from the ER, via the Golgi up to the trans Golgi network. Coatomer complex is required for budding from Golgi membranes, and is essential for the retrograde Golgi-to-ER transport of dilysine-tagged proteins.</text>
</comment>
<comment type="caution">
    <text evidence="10">The sequence shown here is derived from an EMBL/GenBank/DDBJ whole genome shotgun (WGS) entry which is preliminary data.</text>
</comment>
<name>A0A4T0EJS3_WALIC</name>
<dbReference type="GO" id="GO:0015031">
    <property type="term" value="P:protein transport"/>
    <property type="evidence" value="ECO:0007669"/>
    <property type="project" value="UniProtKB-KW"/>
</dbReference>
<dbReference type="PANTHER" id="PTHR10121:SF0">
    <property type="entry name" value="COATOMER SUBUNIT DELTA"/>
    <property type="match status" value="1"/>
</dbReference>
<evidence type="ECO:0000256" key="8">
    <source>
        <dbReference type="SAM" id="Coils"/>
    </source>
</evidence>
<evidence type="ECO:0000256" key="5">
    <source>
        <dbReference type="ARBA" id="ARBA00022927"/>
    </source>
</evidence>
<evidence type="ECO:0000256" key="2">
    <source>
        <dbReference type="ARBA" id="ARBA00011775"/>
    </source>
</evidence>
<keyword evidence="3 6" id="KW-0813">Transport</keyword>
<feature type="coiled-coil region" evidence="8">
    <location>
        <begin position="136"/>
        <end position="176"/>
    </location>
</feature>
<evidence type="ECO:0000256" key="9">
    <source>
        <dbReference type="SAM" id="MobiDB-lite"/>
    </source>
</evidence>
<keyword evidence="6" id="KW-0968">Cytoplasmic vesicle</keyword>
<evidence type="ECO:0000256" key="3">
    <source>
        <dbReference type="ARBA" id="ARBA00022448"/>
    </source>
</evidence>
<reference evidence="10 11" key="1">
    <citation type="submission" date="2019-03" db="EMBL/GenBank/DDBJ databases">
        <title>Sequencing 23 genomes of Wallemia ichthyophaga.</title>
        <authorList>
            <person name="Gostincar C."/>
        </authorList>
    </citation>
    <scope>NUCLEOTIDE SEQUENCE [LARGE SCALE GENOMIC DNA]</scope>
    <source>
        <strain evidence="10 11">EXF-8621</strain>
    </source>
</reference>
<sequence>MTILSAAISTKSGKPIISRQYMQLTRSRVEGLLNTFPKLIPLGSQHTTVEIENIRFVYQPLDELYLVLITNKGSNILQDIESLSLFSRITIDIIKQHTQESVINNAFDLLVAWDEIIAFGYRDNNNIHQIKSLLEMESHEEKIQDIIAKNKEMEAKEELKRRARALEMQRREAAKVGAQTGLSAGKYSSSSELNISPSFDAPSPSSASAAPTPPSTQTSSGFKGSGMKLGKKKTTIDQF</sequence>
<dbReference type="FunFam" id="3.30.450.60:FF:000003">
    <property type="entry name" value="Coatomer subunit delta"/>
    <property type="match status" value="1"/>
</dbReference>
<evidence type="ECO:0000256" key="6">
    <source>
        <dbReference type="RuleBase" id="RU364018"/>
    </source>
</evidence>
<organism evidence="10 11">
    <name type="scientific">Wallemia ichthyophaga</name>
    <dbReference type="NCBI Taxonomy" id="245174"/>
    <lineage>
        <taxon>Eukaryota</taxon>
        <taxon>Fungi</taxon>
        <taxon>Dikarya</taxon>
        <taxon>Basidiomycota</taxon>
        <taxon>Wallemiomycotina</taxon>
        <taxon>Wallemiomycetes</taxon>
        <taxon>Wallemiales</taxon>
        <taxon>Wallemiaceae</taxon>
        <taxon>Wallemia</taxon>
    </lineage>
</organism>
<evidence type="ECO:0000256" key="7">
    <source>
        <dbReference type="RuleBase" id="RU366052"/>
    </source>
</evidence>
<feature type="compositionally biased region" description="Low complexity" evidence="9">
    <location>
        <begin position="196"/>
        <end position="220"/>
    </location>
</feature>
<accession>A0A4T0EJS3</accession>
<evidence type="ECO:0000313" key="11">
    <source>
        <dbReference type="Proteomes" id="UP000306954"/>
    </source>
</evidence>
<comment type="similarity">
    <text evidence="1 6">Belongs to the adaptor complexes medium subunit family. Delta-COP subfamily.</text>
</comment>
<dbReference type="AlphaFoldDB" id="A0A4T0EJS3"/>
<dbReference type="GO" id="GO:0006890">
    <property type="term" value="P:retrograde vesicle-mediated transport, Golgi to endoplasmic reticulum"/>
    <property type="evidence" value="ECO:0007669"/>
    <property type="project" value="UniProtKB-UniRule"/>
</dbReference>
<dbReference type="Gene3D" id="3.30.450.60">
    <property type="match status" value="1"/>
</dbReference>
<dbReference type="OMA" id="NQRYIYT"/>
<proteinExistence type="inferred from homology"/>
<keyword evidence="8" id="KW-0175">Coiled coil</keyword>
<comment type="subunit">
    <text evidence="2 6">Oligomeric complex that consists of at least the alpha, beta, beta', gamma, delta, epsilon and zeta subunits.</text>
</comment>
<keyword evidence="4 6" id="KW-0963">Cytoplasm</keyword>
<keyword evidence="6" id="KW-0931">ER-Golgi transport</keyword>
<dbReference type="SUPFAM" id="SSF64356">
    <property type="entry name" value="SNARE-like"/>
    <property type="match status" value="1"/>
</dbReference>
<evidence type="ECO:0000256" key="1">
    <source>
        <dbReference type="ARBA" id="ARBA00010516"/>
    </source>
</evidence>
<protein>
    <recommendedName>
        <fullName evidence="6">Coatomer subunit delta</fullName>
    </recommendedName>
</protein>
<dbReference type="OrthoDB" id="10266042at2759"/>
<dbReference type="GO" id="GO:0051645">
    <property type="term" value="P:Golgi localization"/>
    <property type="evidence" value="ECO:0007669"/>
    <property type="project" value="TreeGrafter"/>
</dbReference>
<dbReference type="InterPro" id="IPR011012">
    <property type="entry name" value="Longin-like_dom_sf"/>
</dbReference>
<keyword evidence="6" id="KW-0333">Golgi apparatus</keyword>
<feature type="region of interest" description="Disordered" evidence="9">
    <location>
        <begin position="183"/>
        <end position="239"/>
    </location>
</feature>
<feature type="compositionally biased region" description="Polar residues" evidence="9">
    <location>
        <begin position="183"/>
        <end position="195"/>
    </location>
</feature>
<dbReference type="PANTHER" id="PTHR10121">
    <property type="entry name" value="COATOMER SUBUNIT DELTA"/>
    <property type="match status" value="1"/>
</dbReference>
<comment type="subcellular location">
    <subcellularLocation>
        <location evidence="6 7">Cytoplasm</location>
    </subcellularLocation>
    <subcellularLocation>
        <location evidence="6 7">Cytoplasmic vesicle</location>
        <location evidence="6 7">COPI-coated vesicle membrane</location>
        <topology evidence="6 7">Peripheral membrane protein</topology>
        <orientation evidence="6 7">Cytoplasmic side</orientation>
    </subcellularLocation>
    <subcellularLocation>
        <location evidence="6 7">Golgi apparatus membrane</location>
        <topology evidence="6 7">Peripheral membrane protein</topology>
        <orientation evidence="6 7">Cytoplasmic side</orientation>
    </subcellularLocation>
</comment>
<dbReference type="EMBL" id="SPOF01000009">
    <property type="protein sequence ID" value="TIB14932.1"/>
    <property type="molecule type" value="Genomic_DNA"/>
</dbReference>
<dbReference type="CDD" id="cd14830">
    <property type="entry name" value="Delta_COP_N"/>
    <property type="match status" value="1"/>
</dbReference>